<sequence length="256" mass="29613">MSSSLRNSVNRRTHRERSQPGARSKLGLLEKHKDYVLRAKDYNSKQKRLAALRDKAYFRNPDEFYYKMMSTKTKGGVHIAERNEKFSHEFLKLLKTQDQNYVNFQRMVNQRKMDKLQSDIHIPTPNAASLLPPIPGQQQDEEETDDEDDNEEEVVQEPKPTRSNKNHIIFVEDADEAKSVAKSLSSSMASKEPKPIKRPSSLSLELAARQKRDEQLRKMQLEMDLQKNLMGKGARKKVGVDSAGLPTYKWRGDRKK</sequence>
<dbReference type="GO" id="GO:0006364">
    <property type="term" value="P:rRNA processing"/>
    <property type="evidence" value="ECO:0007669"/>
    <property type="project" value="UniProtKB-UniRule"/>
</dbReference>
<evidence type="ECO:0000256" key="6">
    <source>
        <dbReference type="PIRNR" id="PIRNR015952"/>
    </source>
</evidence>
<evidence type="ECO:0000256" key="1">
    <source>
        <dbReference type="ARBA" id="ARBA00004099"/>
    </source>
</evidence>
<accession>A0A507CHX9</accession>
<protein>
    <recommendedName>
        <fullName evidence="6">U3 small nucleolar RNA-associated protein 11</fullName>
        <shortName evidence="6">U3 snoRNA-associated protein 11</shortName>
    </recommendedName>
</protein>
<evidence type="ECO:0000313" key="8">
    <source>
        <dbReference type="EMBL" id="TPX37223.1"/>
    </source>
</evidence>
<dbReference type="Pfam" id="PF03998">
    <property type="entry name" value="Utp11"/>
    <property type="match status" value="1"/>
</dbReference>
<dbReference type="PANTHER" id="PTHR12838">
    <property type="entry name" value="U3 SMALL NUCLEOLAR RNA-ASSOCIATED PROTEIN 11"/>
    <property type="match status" value="1"/>
</dbReference>
<evidence type="ECO:0000256" key="5">
    <source>
        <dbReference type="ARBA" id="ARBA00023242"/>
    </source>
</evidence>
<feature type="region of interest" description="Disordered" evidence="7">
    <location>
        <begin position="123"/>
        <end position="200"/>
    </location>
</feature>
<name>A0A507CHX9_9FUNG</name>
<dbReference type="GO" id="GO:0032040">
    <property type="term" value="C:small-subunit processome"/>
    <property type="evidence" value="ECO:0007669"/>
    <property type="project" value="UniProtKB-UniRule"/>
</dbReference>
<dbReference type="PIRSF" id="PIRSF015952">
    <property type="entry name" value="U3snoRNP11"/>
    <property type="match status" value="1"/>
</dbReference>
<organism evidence="8 9">
    <name type="scientific">Synchytrium microbalum</name>
    <dbReference type="NCBI Taxonomy" id="1806994"/>
    <lineage>
        <taxon>Eukaryota</taxon>
        <taxon>Fungi</taxon>
        <taxon>Fungi incertae sedis</taxon>
        <taxon>Chytridiomycota</taxon>
        <taxon>Chytridiomycota incertae sedis</taxon>
        <taxon>Chytridiomycetes</taxon>
        <taxon>Synchytriales</taxon>
        <taxon>Synchytriaceae</taxon>
        <taxon>Synchytrium</taxon>
    </lineage>
</organism>
<evidence type="ECO:0000313" key="9">
    <source>
        <dbReference type="Proteomes" id="UP000319731"/>
    </source>
</evidence>
<keyword evidence="4 6" id="KW-0698">rRNA processing</keyword>
<dbReference type="OrthoDB" id="29058at2759"/>
<dbReference type="GeneID" id="42002084"/>
<comment type="caution">
    <text evidence="8">The sequence shown here is derived from an EMBL/GenBank/DDBJ whole genome shotgun (WGS) entry which is preliminary data.</text>
</comment>
<feature type="compositionally biased region" description="Acidic residues" evidence="7">
    <location>
        <begin position="139"/>
        <end position="155"/>
    </location>
</feature>
<comment type="subcellular location">
    <subcellularLocation>
        <location evidence="2 6">Nucleus</location>
        <location evidence="2 6">Nucleolus</location>
    </subcellularLocation>
</comment>
<comment type="function">
    <text evidence="1 6">Involved in nucleolar processing of pre-18S ribosomal RNA.</text>
</comment>
<dbReference type="RefSeq" id="XP_031027293.1">
    <property type="nucleotide sequence ID" value="XM_031166787.1"/>
</dbReference>
<keyword evidence="5 6" id="KW-0539">Nucleus</keyword>
<dbReference type="PANTHER" id="PTHR12838:SF0">
    <property type="entry name" value="U3 SMALL NUCLEOLAR RNA-ASSOCIATED PROTEIN 11-RELATED"/>
    <property type="match status" value="1"/>
</dbReference>
<dbReference type="EMBL" id="QEAO01000003">
    <property type="protein sequence ID" value="TPX37223.1"/>
    <property type="molecule type" value="Genomic_DNA"/>
</dbReference>
<dbReference type="InterPro" id="IPR007144">
    <property type="entry name" value="SSU_processome_Utp11"/>
</dbReference>
<evidence type="ECO:0000256" key="7">
    <source>
        <dbReference type="SAM" id="MobiDB-lite"/>
    </source>
</evidence>
<proteinExistence type="inferred from homology"/>
<dbReference type="AlphaFoldDB" id="A0A507CHX9"/>
<evidence type="ECO:0000256" key="3">
    <source>
        <dbReference type="ARBA" id="ARBA00008105"/>
    </source>
</evidence>
<feature type="compositionally biased region" description="Low complexity" evidence="7">
    <location>
        <begin position="180"/>
        <end position="190"/>
    </location>
</feature>
<feature type="region of interest" description="Disordered" evidence="7">
    <location>
        <begin position="1"/>
        <end position="24"/>
    </location>
</feature>
<dbReference type="Proteomes" id="UP000319731">
    <property type="component" value="Unassembled WGS sequence"/>
</dbReference>
<evidence type="ECO:0000256" key="2">
    <source>
        <dbReference type="ARBA" id="ARBA00004604"/>
    </source>
</evidence>
<reference evidence="8 9" key="1">
    <citation type="journal article" date="2019" name="Sci. Rep.">
        <title>Comparative genomics of chytrid fungi reveal insights into the obligate biotrophic and pathogenic lifestyle of Synchytrium endobioticum.</title>
        <authorList>
            <person name="van de Vossenberg B.T.L.H."/>
            <person name="Warris S."/>
            <person name="Nguyen H.D.T."/>
            <person name="van Gent-Pelzer M.P.E."/>
            <person name="Joly D.L."/>
            <person name="van de Geest H.C."/>
            <person name="Bonants P.J.M."/>
            <person name="Smith D.S."/>
            <person name="Levesque C.A."/>
            <person name="van der Lee T.A.J."/>
        </authorList>
    </citation>
    <scope>NUCLEOTIDE SEQUENCE [LARGE SCALE GENOMIC DNA]</scope>
    <source>
        <strain evidence="8 9">JEL517</strain>
    </source>
</reference>
<comment type="subunit">
    <text evidence="6">Component of the ribosomal small subunit (SSU) processome.</text>
</comment>
<dbReference type="STRING" id="1806994.A0A507CHX9"/>
<gene>
    <name evidence="8" type="ORF">SmJEL517_g00859</name>
</gene>
<keyword evidence="9" id="KW-1185">Reference proteome</keyword>
<evidence type="ECO:0000256" key="4">
    <source>
        <dbReference type="ARBA" id="ARBA00022552"/>
    </source>
</evidence>
<comment type="similarity">
    <text evidence="3 6">Belongs to the UTP11 family.</text>
</comment>